<evidence type="ECO:0008006" key="6">
    <source>
        <dbReference type="Google" id="ProtNLM"/>
    </source>
</evidence>
<organism evidence="4 5">
    <name type="scientific">Candidatus Dojkabacteria bacterium CG_4_10_14_0_2_um_filter_Dojkabacteria_WS6_41_15</name>
    <dbReference type="NCBI Taxonomy" id="2014249"/>
    <lineage>
        <taxon>Bacteria</taxon>
        <taxon>Candidatus Dojkabacteria</taxon>
    </lineage>
</organism>
<evidence type="ECO:0000259" key="3">
    <source>
        <dbReference type="Pfam" id="PF19044"/>
    </source>
</evidence>
<reference evidence="5" key="1">
    <citation type="submission" date="2017-09" db="EMBL/GenBank/DDBJ databases">
        <title>Depth-based differentiation of microbial function through sediment-hosted aquifers and enrichment of novel symbionts in the deep terrestrial subsurface.</title>
        <authorList>
            <person name="Probst A.J."/>
            <person name="Ladd B."/>
            <person name="Jarett J.K."/>
            <person name="Geller-Mcgrath D.E."/>
            <person name="Sieber C.M.K."/>
            <person name="Emerson J.B."/>
            <person name="Anantharaman K."/>
            <person name="Thomas B.C."/>
            <person name="Malmstrom R."/>
            <person name="Stieglmeier M."/>
            <person name="Klingl A."/>
            <person name="Woyke T."/>
            <person name="Ryan C.M."/>
            <person name="Banfield J.F."/>
        </authorList>
    </citation>
    <scope>NUCLEOTIDE SEQUENCE [LARGE SCALE GENOMIC DNA]</scope>
</reference>
<evidence type="ECO:0000313" key="4">
    <source>
        <dbReference type="EMBL" id="PJA15761.1"/>
    </source>
</evidence>
<dbReference type="EMBL" id="PFQB01000009">
    <property type="protein sequence ID" value="PJA15761.1"/>
    <property type="molecule type" value="Genomic_DNA"/>
</dbReference>
<dbReference type="Pfam" id="PF03135">
    <property type="entry name" value="CagE_TrbE_VirB"/>
    <property type="match status" value="1"/>
</dbReference>
<feature type="domain" description="TraG P-loop" evidence="3">
    <location>
        <begin position="251"/>
        <end position="322"/>
    </location>
</feature>
<proteinExistence type="predicted"/>
<evidence type="ECO:0000313" key="5">
    <source>
        <dbReference type="Proteomes" id="UP000228952"/>
    </source>
</evidence>
<comment type="caution">
    <text evidence="4">The sequence shown here is derived from an EMBL/GenBank/DDBJ whole genome shotgun (WGS) entry which is preliminary data.</text>
</comment>
<dbReference type="Gene3D" id="3.40.50.300">
    <property type="entry name" value="P-loop containing nucleotide triphosphate hydrolases"/>
    <property type="match status" value="1"/>
</dbReference>
<keyword evidence="1" id="KW-0175">Coiled coil</keyword>
<accession>A0A2M7W371</accession>
<dbReference type="AlphaFoldDB" id="A0A2M7W371"/>
<dbReference type="SUPFAM" id="SSF52540">
    <property type="entry name" value="P-loop containing nucleoside triphosphate hydrolases"/>
    <property type="match status" value="1"/>
</dbReference>
<dbReference type="InterPro" id="IPR027417">
    <property type="entry name" value="P-loop_NTPase"/>
</dbReference>
<evidence type="ECO:0000256" key="1">
    <source>
        <dbReference type="SAM" id="Coils"/>
    </source>
</evidence>
<protein>
    <recommendedName>
        <fullName evidence="6">TraG P-loop domain-containing protein</fullName>
    </recommendedName>
</protein>
<dbReference type="GO" id="GO:0005524">
    <property type="term" value="F:ATP binding"/>
    <property type="evidence" value="ECO:0007669"/>
    <property type="project" value="InterPro"/>
</dbReference>
<dbReference type="Pfam" id="PF19044">
    <property type="entry name" value="P-loop_TraG"/>
    <property type="match status" value="1"/>
</dbReference>
<feature type="domain" description="CagE TrbE VirB component of type IV transporter system central" evidence="2">
    <location>
        <begin position="50"/>
        <end position="205"/>
    </location>
</feature>
<feature type="non-terminal residue" evidence="4">
    <location>
        <position position="419"/>
    </location>
</feature>
<evidence type="ECO:0000259" key="2">
    <source>
        <dbReference type="Pfam" id="PF03135"/>
    </source>
</evidence>
<gene>
    <name evidence="4" type="ORF">COX64_00395</name>
</gene>
<dbReference type="Proteomes" id="UP000228952">
    <property type="component" value="Unassembled WGS sequence"/>
</dbReference>
<name>A0A2M7W371_9BACT</name>
<dbReference type="InterPro" id="IPR043964">
    <property type="entry name" value="P-loop_TraG"/>
</dbReference>
<sequence length="419" mass="47217">MALFDFLTKKKTAPASTAASVTQTTSVDSNQATIADLLAPQYYEIDFNHVQVNKRYYRILMITDFPRVVRSTWLSPLVNFETSLAISTFYYIVDSDEVIDKLKRKIAELEATLSTQYEKGVVLDPKSKVAYQDAQELIDNVASGKEKFFNMGMYIRLNADDIKTLSNISKNVVSTLKSIGLTAVPLTLKMDLGFDTTLPYSMDKIYRVRNMDTTSIAMTFPFITSDLTMDRGILYGVNMHNNSMVIFDRFSMPNLNEVVFATSGAGKSYFVKLEALRYLLTGVQVMIIDPENEYEKLAKAVDGEYITFTQDEGAKINPFEFLKSSKDGVRNVLRDKVLSLHSFIKLLLGDLSNMEISILDRAFMLTYNEKGINNDPETWKNKPPLLEDLYKILKGMAEPEARALSGRLEKFVFGSAAGV</sequence>
<feature type="coiled-coil region" evidence="1">
    <location>
        <begin position="92"/>
        <end position="119"/>
    </location>
</feature>
<dbReference type="InterPro" id="IPR018145">
    <property type="entry name" value="CagE_TrbE_VirB_cntrl_dom"/>
</dbReference>